<name>A0A1H1PSU8_BRESA</name>
<sequence>MSSRDRLAYRGLVAAGIVLPVLAFICAAIEVWLLVALFGSAWMIAAVGLVHMQTRALNSGARALRDSVARRGGNTDAGSDLATHLETMAADLAVIRAHAQAEPPQDEVRDDLVRLAHSLRREMRLLQYAVTVHDEPSASPATAEPRM</sequence>
<accession>A0A1H1PSU8</accession>
<dbReference type="STRING" id="629680.SAMN04489751_1324"/>
<reference evidence="2" key="1">
    <citation type="submission" date="2016-10" db="EMBL/GenBank/DDBJ databases">
        <authorList>
            <person name="Varghese N."/>
            <person name="Submissions S."/>
        </authorList>
    </citation>
    <scope>NUCLEOTIDE SEQUENCE [LARGE SCALE GENOMIC DNA]</scope>
    <source>
        <strain evidence="2">DSM 22082</strain>
    </source>
</reference>
<dbReference type="AlphaFoldDB" id="A0A1H1PSU8"/>
<dbReference type="OrthoDB" id="9900744at2"/>
<proteinExistence type="predicted"/>
<evidence type="ECO:0008006" key="4">
    <source>
        <dbReference type="Google" id="ProtNLM"/>
    </source>
</evidence>
<keyword evidence="1" id="KW-0472">Membrane</keyword>
<keyword evidence="1" id="KW-0812">Transmembrane</keyword>
<feature type="transmembrane region" description="Helical" evidence="1">
    <location>
        <begin position="7"/>
        <end position="25"/>
    </location>
</feature>
<organism evidence="2 3">
    <name type="scientific">Brevibacterium sandarakinum</name>
    <dbReference type="NCBI Taxonomy" id="629680"/>
    <lineage>
        <taxon>Bacteria</taxon>
        <taxon>Bacillati</taxon>
        <taxon>Actinomycetota</taxon>
        <taxon>Actinomycetes</taxon>
        <taxon>Micrococcales</taxon>
        <taxon>Brevibacteriaceae</taxon>
        <taxon>Brevibacterium</taxon>
    </lineage>
</organism>
<evidence type="ECO:0000313" key="3">
    <source>
        <dbReference type="Proteomes" id="UP000199700"/>
    </source>
</evidence>
<protein>
    <recommendedName>
        <fullName evidence="4">Histidine kinase</fullName>
    </recommendedName>
</protein>
<feature type="transmembrane region" description="Helical" evidence="1">
    <location>
        <begin position="31"/>
        <end position="52"/>
    </location>
</feature>
<evidence type="ECO:0000256" key="1">
    <source>
        <dbReference type="SAM" id="Phobius"/>
    </source>
</evidence>
<evidence type="ECO:0000313" key="2">
    <source>
        <dbReference type="EMBL" id="SDS14204.1"/>
    </source>
</evidence>
<keyword evidence="1" id="KW-1133">Transmembrane helix</keyword>
<dbReference type="RefSeq" id="WP_157691358.1">
    <property type="nucleotide sequence ID" value="NZ_LT629739.1"/>
</dbReference>
<gene>
    <name evidence="2" type="ORF">SAMN04489751_1324</name>
</gene>
<dbReference type="EMBL" id="LT629739">
    <property type="protein sequence ID" value="SDS14204.1"/>
    <property type="molecule type" value="Genomic_DNA"/>
</dbReference>
<keyword evidence="3" id="KW-1185">Reference proteome</keyword>
<dbReference type="Proteomes" id="UP000199700">
    <property type="component" value="Chromosome"/>
</dbReference>